<accession>A0A2H3BMV6</accession>
<protein>
    <submittedName>
        <fullName evidence="2">Uncharacterized protein</fullName>
    </submittedName>
</protein>
<dbReference type="Proteomes" id="UP000218334">
    <property type="component" value="Unassembled WGS sequence"/>
</dbReference>
<proteinExistence type="predicted"/>
<name>A0A2H3BMV6_9AGAR</name>
<sequence length="167" mass="18822">MSAFPLSTQWFSVNHCRNCEASDPHHDAGKTLPWMRLRRCPHYLPSTPTLPLTAKVVRIFHHFRCIVYENSPSRACPQPCFFLCPHKPTNSSVENTIVVAKMRHDALERIHGGLTSGTSPPTIHESAKPSGPRTWSTALEGEEIMCLDYPGPRGRYLWANLKTESNT</sequence>
<organism evidence="2 3">
    <name type="scientific">Armillaria solidipes</name>
    <dbReference type="NCBI Taxonomy" id="1076256"/>
    <lineage>
        <taxon>Eukaryota</taxon>
        <taxon>Fungi</taxon>
        <taxon>Dikarya</taxon>
        <taxon>Basidiomycota</taxon>
        <taxon>Agaricomycotina</taxon>
        <taxon>Agaricomycetes</taxon>
        <taxon>Agaricomycetidae</taxon>
        <taxon>Agaricales</taxon>
        <taxon>Marasmiineae</taxon>
        <taxon>Physalacriaceae</taxon>
        <taxon>Armillaria</taxon>
    </lineage>
</organism>
<evidence type="ECO:0000313" key="2">
    <source>
        <dbReference type="EMBL" id="PBK72231.1"/>
    </source>
</evidence>
<dbReference type="EMBL" id="KZ293422">
    <property type="protein sequence ID" value="PBK72231.1"/>
    <property type="molecule type" value="Genomic_DNA"/>
</dbReference>
<evidence type="ECO:0000313" key="3">
    <source>
        <dbReference type="Proteomes" id="UP000218334"/>
    </source>
</evidence>
<reference evidence="3" key="1">
    <citation type="journal article" date="2017" name="Nat. Ecol. Evol.">
        <title>Genome expansion and lineage-specific genetic innovations in the forest pathogenic fungi Armillaria.</title>
        <authorList>
            <person name="Sipos G."/>
            <person name="Prasanna A.N."/>
            <person name="Walter M.C."/>
            <person name="O'Connor E."/>
            <person name="Balint B."/>
            <person name="Krizsan K."/>
            <person name="Kiss B."/>
            <person name="Hess J."/>
            <person name="Varga T."/>
            <person name="Slot J."/>
            <person name="Riley R."/>
            <person name="Boka B."/>
            <person name="Rigling D."/>
            <person name="Barry K."/>
            <person name="Lee J."/>
            <person name="Mihaltcheva S."/>
            <person name="LaButti K."/>
            <person name="Lipzen A."/>
            <person name="Waldron R."/>
            <person name="Moloney N.M."/>
            <person name="Sperisen C."/>
            <person name="Kredics L."/>
            <person name="Vagvoelgyi C."/>
            <person name="Patrignani A."/>
            <person name="Fitzpatrick D."/>
            <person name="Nagy I."/>
            <person name="Doyle S."/>
            <person name="Anderson J.B."/>
            <person name="Grigoriev I.V."/>
            <person name="Gueldener U."/>
            <person name="Muensterkoetter M."/>
            <person name="Nagy L.G."/>
        </authorList>
    </citation>
    <scope>NUCLEOTIDE SEQUENCE [LARGE SCALE GENOMIC DNA]</scope>
    <source>
        <strain evidence="3">28-4</strain>
    </source>
</reference>
<feature type="region of interest" description="Disordered" evidence="1">
    <location>
        <begin position="113"/>
        <end position="133"/>
    </location>
</feature>
<evidence type="ECO:0000256" key="1">
    <source>
        <dbReference type="SAM" id="MobiDB-lite"/>
    </source>
</evidence>
<gene>
    <name evidence="2" type="ORF">ARMSODRAFT_748015</name>
</gene>
<dbReference type="AlphaFoldDB" id="A0A2H3BMV6"/>
<keyword evidence="3" id="KW-1185">Reference proteome</keyword>